<organism evidence="2">
    <name type="scientific">Medicago truncatula</name>
    <name type="common">Barrel medic</name>
    <name type="synonym">Medicago tribuloides</name>
    <dbReference type="NCBI Taxonomy" id="3880"/>
    <lineage>
        <taxon>Eukaryota</taxon>
        <taxon>Viridiplantae</taxon>
        <taxon>Streptophyta</taxon>
        <taxon>Embryophyta</taxon>
        <taxon>Tracheophyta</taxon>
        <taxon>Spermatophyta</taxon>
        <taxon>Magnoliopsida</taxon>
        <taxon>eudicotyledons</taxon>
        <taxon>Gunneridae</taxon>
        <taxon>Pentapetalae</taxon>
        <taxon>rosids</taxon>
        <taxon>fabids</taxon>
        <taxon>Fabales</taxon>
        <taxon>Fabaceae</taxon>
        <taxon>Papilionoideae</taxon>
        <taxon>50 kb inversion clade</taxon>
        <taxon>NPAAA clade</taxon>
        <taxon>Hologalegina</taxon>
        <taxon>IRL clade</taxon>
        <taxon>Trifolieae</taxon>
        <taxon>Medicago</taxon>
    </lineage>
</organism>
<dbReference type="Proteomes" id="UP000265566">
    <property type="component" value="Chromosome 7"/>
</dbReference>
<dbReference type="AlphaFoldDB" id="A0A396H0L1"/>
<name>A0A396H0L1_MEDTR</name>
<evidence type="ECO:0000256" key="1">
    <source>
        <dbReference type="SAM" id="Phobius"/>
    </source>
</evidence>
<keyword evidence="1" id="KW-1133">Transmembrane helix</keyword>
<comment type="caution">
    <text evidence="2">The sequence shown here is derived from an EMBL/GenBank/DDBJ whole genome shotgun (WGS) entry which is preliminary data.</text>
</comment>
<protein>
    <recommendedName>
        <fullName evidence="3">Transmembrane protein</fullName>
    </recommendedName>
</protein>
<keyword evidence="1" id="KW-0472">Membrane</keyword>
<proteinExistence type="predicted"/>
<reference evidence="2" key="1">
    <citation type="journal article" date="2018" name="Nat. Plants">
        <title>Whole-genome landscape of Medicago truncatula symbiotic genes.</title>
        <authorList>
            <person name="Pecrix Y."/>
            <person name="Gamas P."/>
            <person name="Carrere S."/>
        </authorList>
    </citation>
    <scope>NUCLEOTIDE SEQUENCE</scope>
    <source>
        <tissue evidence="2">Leaves</tissue>
    </source>
</reference>
<dbReference type="EMBL" id="PSQE01000007">
    <property type="protein sequence ID" value="RHN45234.1"/>
    <property type="molecule type" value="Genomic_DNA"/>
</dbReference>
<accession>A0A396H0L1</accession>
<feature type="transmembrane region" description="Helical" evidence="1">
    <location>
        <begin position="14"/>
        <end position="35"/>
    </location>
</feature>
<evidence type="ECO:0000313" key="2">
    <source>
        <dbReference type="EMBL" id="RHN45234.1"/>
    </source>
</evidence>
<gene>
    <name evidence="2" type="ORF">MtrunA17_Chr7g0228171</name>
</gene>
<keyword evidence="1" id="KW-0812">Transmembrane</keyword>
<dbReference type="Gramene" id="rna39468">
    <property type="protein sequence ID" value="RHN45234.1"/>
    <property type="gene ID" value="gene39468"/>
</dbReference>
<evidence type="ECO:0008006" key="3">
    <source>
        <dbReference type="Google" id="ProtNLM"/>
    </source>
</evidence>
<sequence>MASSGIRTPTFFRAAYLAAVVPNLIHCFGNALLAIKMNVTR</sequence>